<dbReference type="EMBL" id="CM001403">
    <property type="protein sequence ID" value="EHQ25120.1"/>
    <property type="molecule type" value="Genomic_DNA"/>
</dbReference>
<sequence length="166" mass="18694">MRPSQDYSIIKRSCYLGFVTQAIVANFTPLLFMAFHREYQVPIASLALIPAVFYIVQLVTEFLCAKFKNINYRIIIIIIIISEVTSALGLAGLAIVPALFPNPLVGILLCVSIYAVGSGLIEVLCSPIIEACPFPNKESMMSLLHDGNYKRWQSYRWTNNCRLCLW</sequence>
<evidence type="ECO:0000313" key="2">
    <source>
        <dbReference type="EMBL" id="EHQ25120.1"/>
    </source>
</evidence>
<dbReference type="eggNOG" id="COG0738">
    <property type="taxonomic scope" value="Bacteria"/>
</dbReference>
<dbReference type="RefSeq" id="WP_008504763.1">
    <property type="nucleotide sequence ID" value="NZ_CM001403.1"/>
</dbReference>
<dbReference type="STRING" id="714943.Mucpa_0942"/>
<organism evidence="2 3">
    <name type="scientific">Mucilaginibacter paludis DSM 18603</name>
    <dbReference type="NCBI Taxonomy" id="714943"/>
    <lineage>
        <taxon>Bacteria</taxon>
        <taxon>Pseudomonadati</taxon>
        <taxon>Bacteroidota</taxon>
        <taxon>Sphingobacteriia</taxon>
        <taxon>Sphingobacteriales</taxon>
        <taxon>Sphingobacteriaceae</taxon>
        <taxon>Mucilaginibacter</taxon>
    </lineage>
</organism>
<dbReference type="HOGENOM" id="CLU_1600852_0_0_10"/>
<reference evidence="2" key="1">
    <citation type="submission" date="2011-09" db="EMBL/GenBank/DDBJ databases">
        <title>The permanent draft genome of Mucilaginibacter paludis DSM 18603.</title>
        <authorList>
            <consortium name="US DOE Joint Genome Institute (JGI-PGF)"/>
            <person name="Lucas S."/>
            <person name="Han J."/>
            <person name="Lapidus A."/>
            <person name="Bruce D."/>
            <person name="Goodwin L."/>
            <person name="Pitluck S."/>
            <person name="Peters L."/>
            <person name="Kyrpides N."/>
            <person name="Mavromatis K."/>
            <person name="Ivanova N."/>
            <person name="Mikhailova N."/>
            <person name="Held B."/>
            <person name="Detter J.C."/>
            <person name="Tapia R."/>
            <person name="Han C."/>
            <person name="Land M."/>
            <person name="Hauser L."/>
            <person name="Markowitz V."/>
            <person name="Cheng J.-F."/>
            <person name="Hugenholtz P."/>
            <person name="Woyke T."/>
            <person name="Wu D."/>
            <person name="Tindall B."/>
            <person name="Brambilla E."/>
            <person name="Klenk H.-P."/>
            <person name="Eisen J.A."/>
        </authorList>
    </citation>
    <scope>NUCLEOTIDE SEQUENCE [LARGE SCALE GENOMIC DNA]</scope>
    <source>
        <strain evidence="2">DSM 18603</strain>
    </source>
</reference>
<feature type="transmembrane region" description="Helical" evidence="1">
    <location>
        <begin position="106"/>
        <end position="129"/>
    </location>
</feature>
<protein>
    <submittedName>
        <fullName evidence="2">Major facilitator superfamily protein</fullName>
    </submittedName>
</protein>
<keyword evidence="1" id="KW-0472">Membrane</keyword>
<proteinExistence type="predicted"/>
<gene>
    <name evidence="2" type="ORF">Mucpa_0942</name>
</gene>
<keyword evidence="1" id="KW-0812">Transmembrane</keyword>
<accession>H1YCU9</accession>
<dbReference type="AlphaFoldDB" id="H1YCU9"/>
<name>H1YCU9_9SPHI</name>
<dbReference type="InterPro" id="IPR036259">
    <property type="entry name" value="MFS_trans_sf"/>
</dbReference>
<feature type="transmembrane region" description="Helical" evidence="1">
    <location>
        <begin position="75"/>
        <end position="100"/>
    </location>
</feature>
<evidence type="ECO:0000313" key="3">
    <source>
        <dbReference type="Proteomes" id="UP000002774"/>
    </source>
</evidence>
<evidence type="ECO:0000256" key="1">
    <source>
        <dbReference type="SAM" id="Phobius"/>
    </source>
</evidence>
<keyword evidence="3" id="KW-1185">Reference proteome</keyword>
<feature type="transmembrane region" description="Helical" evidence="1">
    <location>
        <begin position="41"/>
        <end position="63"/>
    </location>
</feature>
<dbReference type="SUPFAM" id="SSF103473">
    <property type="entry name" value="MFS general substrate transporter"/>
    <property type="match status" value="1"/>
</dbReference>
<feature type="transmembrane region" description="Helical" evidence="1">
    <location>
        <begin position="12"/>
        <end position="35"/>
    </location>
</feature>
<dbReference type="Proteomes" id="UP000002774">
    <property type="component" value="Chromosome"/>
</dbReference>
<keyword evidence="1" id="KW-1133">Transmembrane helix</keyword>